<sequence>MESRIKSKLIEMHNLQADYIKRIKKLVNFACLLMAEAIAMSKKFAASLFKDIKNFNFKA</sequence>
<accession>A0A1E5IFN8</accession>
<protein>
    <submittedName>
        <fullName evidence="1">Uncharacterized protein</fullName>
    </submittedName>
</protein>
<gene>
    <name evidence="1" type="ORF">ATZ36_10915</name>
</gene>
<dbReference type="Proteomes" id="UP000095237">
    <property type="component" value="Unassembled WGS sequence"/>
</dbReference>
<reference evidence="1 2" key="1">
    <citation type="submission" date="2015-11" db="EMBL/GenBank/DDBJ databases">
        <title>Evidence for parallel genomic evolution in an endosymbiosis of termite gut flagellates.</title>
        <authorList>
            <person name="Zheng H."/>
        </authorList>
    </citation>
    <scope>NUCLEOTIDE SEQUENCE [LARGE SCALE GENOMIC DNA]</scope>
    <source>
        <strain evidence="1 2">CET450</strain>
    </source>
</reference>
<keyword evidence="2" id="KW-1185">Reference proteome</keyword>
<proteinExistence type="predicted"/>
<dbReference type="AlphaFoldDB" id="A0A1E5IFN8"/>
<dbReference type="EMBL" id="LNVX01000811">
    <property type="protein sequence ID" value="OEG69195.1"/>
    <property type="molecule type" value="Genomic_DNA"/>
</dbReference>
<organism evidence="1 2">
    <name type="scientific">Endomicrobium trichonymphae</name>
    <dbReference type="NCBI Taxonomy" id="1408204"/>
    <lineage>
        <taxon>Bacteria</taxon>
        <taxon>Pseudomonadati</taxon>
        <taxon>Elusimicrobiota</taxon>
        <taxon>Endomicrobiia</taxon>
        <taxon>Endomicrobiales</taxon>
        <taxon>Endomicrobiaceae</taxon>
        <taxon>Candidatus Endomicrobiellum</taxon>
    </lineage>
</organism>
<comment type="caution">
    <text evidence="1">The sequence shown here is derived from an EMBL/GenBank/DDBJ whole genome shotgun (WGS) entry which is preliminary data.</text>
</comment>
<evidence type="ECO:0000313" key="2">
    <source>
        <dbReference type="Proteomes" id="UP000095237"/>
    </source>
</evidence>
<name>A0A1E5IFN8_ENDTX</name>
<evidence type="ECO:0000313" key="1">
    <source>
        <dbReference type="EMBL" id="OEG69195.1"/>
    </source>
</evidence>